<feature type="region of interest" description="Disordered" evidence="1">
    <location>
        <begin position="224"/>
        <end position="262"/>
    </location>
</feature>
<dbReference type="OrthoDB" id="9449526at2759"/>
<name>A0A9B0T7J3_CHRAS</name>
<evidence type="ECO:0000313" key="3">
    <source>
        <dbReference type="Proteomes" id="UP000504623"/>
    </source>
</evidence>
<dbReference type="Pfam" id="PF15681">
    <property type="entry name" value="LAX"/>
    <property type="match status" value="1"/>
</dbReference>
<keyword evidence="2" id="KW-1133">Transmembrane helix</keyword>
<proteinExistence type="predicted"/>
<evidence type="ECO:0000256" key="1">
    <source>
        <dbReference type="SAM" id="MobiDB-lite"/>
    </source>
</evidence>
<feature type="compositionally biased region" description="Basic and acidic residues" evidence="1">
    <location>
        <begin position="224"/>
        <end position="239"/>
    </location>
</feature>
<accession>A0A9B0T7J3</accession>
<dbReference type="GO" id="GO:0050851">
    <property type="term" value="P:antigen receptor-mediated signaling pathway"/>
    <property type="evidence" value="ECO:0007669"/>
    <property type="project" value="TreeGrafter"/>
</dbReference>
<gene>
    <name evidence="4" type="primary">LAX1</name>
</gene>
<evidence type="ECO:0000313" key="4">
    <source>
        <dbReference type="RefSeq" id="XP_006834282.1"/>
    </source>
</evidence>
<dbReference type="GO" id="GO:0035556">
    <property type="term" value="P:intracellular signal transduction"/>
    <property type="evidence" value="ECO:0007669"/>
    <property type="project" value="TreeGrafter"/>
</dbReference>
<keyword evidence="2 4" id="KW-0812">Transmembrane</keyword>
<keyword evidence="2" id="KW-0472">Membrane</keyword>
<dbReference type="AlphaFoldDB" id="A0A9B0T7J3"/>
<feature type="compositionally biased region" description="Basic and acidic residues" evidence="1">
    <location>
        <begin position="431"/>
        <end position="441"/>
    </location>
</feature>
<dbReference type="GO" id="GO:0005886">
    <property type="term" value="C:plasma membrane"/>
    <property type="evidence" value="ECO:0007669"/>
    <property type="project" value="TreeGrafter"/>
</dbReference>
<feature type="region of interest" description="Disordered" evidence="1">
    <location>
        <begin position="416"/>
        <end position="478"/>
    </location>
</feature>
<feature type="compositionally biased region" description="Acidic residues" evidence="1">
    <location>
        <begin position="246"/>
        <end position="256"/>
    </location>
</feature>
<organism evidence="3 4">
    <name type="scientific">Chrysochloris asiatica</name>
    <name type="common">Cape golden mole</name>
    <dbReference type="NCBI Taxonomy" id="185453"/>
    <lineage>
        <taxon>Eukaryota</taxon>
        <taxon>Metazoa</taxon>
        <taxon>Chordata</taxon>
        <taxon>Craniata</taxon>
        <taxon>Vertebrata</taxon>
        <taxon>Euteleostomi</taxon>
        <taxon>Mammalia</taxon>
        <taxon>Eutheria</taxon>
        <taxon>Afrotheria</taxon>
        <taxon>Chrysochloridae</taxon>
        <taxon>Chrysochlorinae</taxon>
        <taxon>Chrysochloris</taxon>
    </lineage>
</organism>
<dbReference type="GO" id="GO:0046649">
    <property type="term" value="P:lymphocyte activation"/>
    <property type="evidence" value="ECO:0007669"/>
    <property type="project" value="TreeGrafter"/>
</dbReference>
<evidence type="ECO:0000256" key="2">
    <source>
        <dbReference type="SAM" id="Phobius"/>
    </source>
</evidence>
<feature type="compositionally biased region" description="Low complexity" evidence="1">
    <location>
        <begin position="460"/>
        <end position="474"/>
    </location>
</feature>
<dbReference type="PANTHER" id="PTHR24091">
    <property type="entry name" value="LYMPHOCYTE TRANSMEMBRANE ADAPTER 1"/>
    <property type="match status" value="1"/>
</dbReference>
<dbReference type="PANTHER" id="PTHR24091:SF0">
    <property type="entry name" value="LYMPHOCYTE TRANSMEMBRANE ADAPTER 1"/>
    <property type="match status" value="1"/>
</dbReference>
<dbReference type="InterPro" id="IPR031393">
    <property type="entry name" value="LAX"/>
</dbReference>
<dbReference type="RefSeq" id="XP_006834282.1">
    <property type="nucleotide sequence ID" value="XM_006834219.1"/>
</dbReference>
<reference evidence="4" key="1">
    <citation type="submission" date="2025-08" db="UniProtKB">
        <authorList>
            <consortium name="RefSeq"/>
        </authorList>
    </citation>
    <scope>IDENTIFICATION</scope>
    <source>
        <tissue evidence="4">Spleen</tissue>
    </source>
</reference>
<feature type="region of interest" description="Disordered" evidence="1">
    <location>
        <begin position="351"/>
        <end position="371"/>
    </location>
</feature>
<dbReference type="CTD" id="54900"/>
<feature type="transmembrane region" description="Helical" evidence="2">
    <location>
        <begin position="35"/>
        <end position="60"/>
    </location>
</feature>
<dbReference type="GO" id="GO:0050868">
    <property type="term" value="P:negative regulation of T cell activation"/>
    <property type="evidence" value="ECO:0007669"/>
    <property type="project" value="TreeGrafter"/>
</dbReference>
<dbReference type="Proteomes" id="UP000504623">
    <property type="component" value="Unplaced"/>
</dbReference>
<keyword evidence="3" id="KW-1185">Reference proteome</keyword>
<dbReference type="GeneID" id="102812204"/>
<sequence>MDHSTPALAEIKGRTLKPNTLQVTLGIPNRNHQSIGIFSVIAGLLATLLIITILCILWSWKKRPVPYFRVTAMSSLTLPQYRQRPKNIYDFLPRRPEEPGRHQSRNIRVFSTESLLSRNSNSPTPHHASSCMGNAVQVRQGHTCTVAYVMGVYDNAMVPQMCRTLTPSAYYINVGASRDDLSISSEDSRDYVNVPRAEEITVTVTSTSPGNLFVLPRAQELDFPDKRDMGHRDTSEDTRVWSPGTESDDQLSDEESSSQTSNDYVNMSEFNLGATQAEQSWMTLQCSRDYENVPSADADGGQQQAGERVTSLNIDPVEGRTDALGTHMQPVMQSGRFLVLVDHMTFQPLAQSENSQMKHGEESSSEDDSDYERVLPANLEYRDSEQGLDTQLLPDELRPSHPAGKLQGVVYPAVPMTSSARRSESPTPEARPGRRTAERWRLPQPPPPGAVGPALRFRNQRPSAQPRSARRPTPGSRGICGPVSAFRKCYHPLAGELPGINYPEGLTTRRINYPEAAILLAN</sequence>
<dbReference type="GO" id="GO:0006955">
    <property type="term" value="P:immune response"/>
    <property type="evidence" value="ECO:0007669"/>
    <property type="project" value="InterPro"/>
</dbReference>
<protein>
    <submittedName>
        <fullName evidence="4">Lymphocyte transmembrane adapter 1</fullName>
    </submittedName>
</protein>